<proteinExistence type="predicted"/>
<evidence type="ECO:0000313" key="2">
    <source>
        <dbReference type="EMBL" id="KAA6117645.1"/>
    </source>
</evidence>
<feature type="compositionally biased region" description="Basic and acidic residues" evidence="1">
    <location>
        <begin position="108"/>
        <end position="117"/>
    </location>
</feature>
<evidence type="ECO:0000256" key="1">
    <source>
        <dbReference type="SAM" id="MobiDB-lite"/>
    </source>
</evidence>
<gene>
    <name evidence="2" type="ORF">F1599_22985</name>
</gene>
<reference evidence="2 3" key="1">
    <citation type="submission" date="2019-09" db="EMBL/GenBank/DDBJ databases">
        <title>Isolation of a novel species in the genus Cupriavidus from patients with sepsis using whole genome sequencing.</title>
        <authorList>
            <person name="Kweon O.J."/>
            <person name="Lee M.-K."/>
        </authorList>
    </citation>
    <scope>NUCLEOTIDE SEQUENCE [LARGE SCALE GENOMIC DNA]</scope>
    <source>
        <strain evidence="2 3">MKL-01</strain>
    </source>
</reference>
<comment type="caution">
    <text evidence="2">The sequence shown here is derived from an EMBL/GenBank/DDBJ whole genome shotgun (WGS) entry which is preliminary data.</text>
</comment>
<name>A0A5M8A6C4_9BURK</name>
<dbReference type="RefSeq" id="WP_144200242.1">
    <property type="nucleotide sequence ID" value="NZ_CP080294.1"/>
</dbReference>
<keyword evidence="3" id="KW-1185">Reference proteome</keyword>
<evidence type="ECO:0000313" key="3">
    <source>
        <dbReference type="Proteomes" id="UP000324324"/>
    </source>
</evidence>
<organism evidence="2 3">
    <name type="scientific">Cupriavidus cauae</name>
    <dbReference type="NCBI Taxonomy" id="2608999"/>
    <lineage>
        <taxon>Bacteria</taxon>
        <taxon>Pseudomonadati</taxon>
        <taxon>Pseudomonadota</taxon>
        <taxon>Betaproteobacteria</taxon>
        <taxon>Burkholderiales</taxon>
        <taxon>Burkholderiaceae</taxon>
        <taxon>Cupriavidus</taxon>
    </lineage>
</organism>
<accession>A0A5M8A6C4</accession>
<dbReference type="Proteomes" id="UP000324324">
    <property type="component" value="Unassembled WGS sequence"/>
</dbReference>
<dbReference type="EMBL" id="VWRN01000064">
    <property type="protein sequence ID" value="KAA6117645.1"/>
    <property type="molecule type" value="Genomic_DNA"/>
</dbReference>
<sequence>MKAGKLLVLLGGAAMGIAPGAIGAIQIGWEPRQELSSNWWLQCGGVPAPAAPAMWPAVDHEWESRSLDCTAQRDKETPQYALAVNPRHRLFKHGNGAAAPSNTAKSKPSREAKRQNRDCGQPRPAPPQ</sequence>
<feature type="region of interest" description="Disordered" evidence="1">
    <location>
        <begin position="91"/>
        <end position="128"/>
    </location>
</feature>
<protein>
    <submittedName>
        <fullName evidence="2">Uncharacterized protein</fullName>
    </submittedName>
</protein>
<dbReference type="AlphaFoldDB" id="A0A5M8A6C4"/>